<dbReference type="EMBL" id="SPHZ02000003">
    <property type="protein sequence ID" value="KAF0924809.1"/>
    <property type="molecule type" value="Genomic_DNA"/>
</dbReference>
<keyword evidence="3" id="KW-1185">Reference proteome</keyword>
<reference evidence="2 3" key="1">
    <citation type="submission" date="2019-11" db="EMBL/GenBank/DDBJ databases">
        <title>Whole genome sequence of Oryza granulata.</title>
        <authorList>
            <person name="Li W."/>
        </authorList>
    </citation>
    <scope>NUCLEOTIDE SEQUENCE [LARGE SCALE GENOMIC DNA]</scope>
    <source>
        <strain evidence="3">cv. Menghai</strain>
        <tissue evidence="2">Leaf</tissue>
    </source>
</reference>
<dbReference type="AlphaFoldDB" id="A0A6G1EJ79"/>
<sequence>MPLQSQPGRSRTSRRRTRPRWRGRDDGGPELLLATPHRRARDGAHAAEEEHQQEHGRRGVEAWDAGSWSPRWTDAASMLLGEDDERRQPQLVGFHAGSKIA</sequence>
<feature type="compositionally biased region" description="Basic residues" evidence="1">
    <location>
        <begin position="11"/>
        <end position="21"/>
    </location>
</feature>
<evidence type="ECO:0000313" key="3">
    <source>
        <dbReference type="Proteomes" id="UP000479710"/>
    </source>
</evidence>
<gene>
    <name evidence="2" type="ORF">E2562_014915</name>
</gene>
<name>A0A6G1EJ79_9ORYZ</name>
<accession>A0A6G1EJ79</accession>
<feature type="compositionally biased region" description="Basic and acidic residues" evidence="1">
    <location>
        <begin position="41"/>
        <end position="61"/>
    </location>
</feature>
<protein>
    <submittedName>
        <fullName evidence="2">Uncharacterized protein</fullName>
    </submittedName>
</protein>
<evidence type="ECO:0000313" key="2">
    <source>
        <dbReference type="EMBL" id="KAF0924809.1"/>
    </source>
</evidence>
<organism evidence="2 3">
    <name type="scientific">Oryza meyeriana var. granulata</name>
    <dbReference type="NCBI Taxonomy" id="110450"/>
    <lineage>
        <taxon>Eukaryota</taxon>
        <taxon>Viridiplantae</taxon>
        <taxon>Streptophyta</taxon>
        <taxon>Embryophyta</taxon>
        <taxon>Tracheophyta</taxon>
        <taxon>Spermatophyta</taxon>
        <taxon>Magnoliopsida</taxon>
        <taxon>Liliopsida</taxon>
        <taxon>Poales</taxon>
        <taxon>Poaceae</taxon>
        <taxon>BOP clade</taxon>
        <taxon>Oryzoideae</taxon>
        <taxon>Oryzeae</taxon>
        <taxon>Oryzinae</taxon>
        <taxon>Oryza</taxon>
        <taxon>Oryza meyeriana</taxon>
    </lineage>
</organism>
<feature type="region of interest" description="Disordered" evidence="1">
    <location>
        <begin position="1"/>
        <end position="65"/>
    </location>
</feature>
<comment type="caution">
    <text evidence="2">The sequence shown here is derived from an EMBL/GenBank/DDBJ whole genome shotgun (WGS) entry which is preliminary data.</text>
</comment>
<proteinExistence type="predicted"/>
<dbReference type="Proteomes" id="UP000479710">
    <property type="component" value="Unassembled WGS sequence"/>
</dbReference>
<evidence type="ECO:0000256" key="1">
    <source>
        <dbReference type="SAM" id="MobiDB-lite"/>
    </source>
</evidence>